<dbReference type="PANTHER" id="PTHR34697">
    <property type="entry name" value="PHOSPHATIDYLGLYCEROL LYSYLTRANSFERASE"/>
    <property type="match status" value="1"/>
</dbReference>
<dbReference type="SUPFAM" id="SSF55729">
    <property type="entry name" value="Acyl-CoA N-acyltransferases (Nat)"/>
    <property type="match status" value="1"/>
</dbReference>
<gene>
    <name evidence="9" type="ORF">FJ657_04765</name>
</gene>
<sequence length="859" mass="90038">MSDEHASAPADTGSSATDPAPTTAARIPATAAASTARPQHPLLRLSRGALADAVRSRPLTLVVAGLLLVAALVTALPGPHHALSTGIDQVFDGDRPAPWWAWTAALSVIGDAHQFAVALAVAALGLGWAERALGTRRALVALLATGIPATALGLGVALSGLWMHGSWSSWAARGIALDPLIPLLGATAWATSVASARWSGRVRVLLIAATSAVLLYSGQPAAIGLLAAVLLGLLGGRLAQGPRPRRRRSRHETRTLFALATVVLALGPLLTVLVATRYGVLSPLGIAVADLGPLHPRDLDDFGDGLSELASVRVVGPGPMLVSLLPLALMLIAARGLVAGRRIAAVVLALACAAAAVAGFVYFGVLPATDPDWGVDAGASHLWELDVWRAISTVVPALLAVGLLLNLRVFPVATDRRRVLRSVGLVVGGFVVSAGLFALVAAAVPGAFRPHPTVLLVLQELPDRFVPALFLRHDRPSLLPHSPLGHLVYSGVGPLFWVVVVLALLLLLTGRRGLPVEATDADRIRTLLAAGSGSLGFMSTWAGNRLWVAPDGATGVAYRVVAGHAVTLSDPLGAVQDEAHRDAVIAGFLAHCDAQAWTPAFYSIHDDWRAALARRGWHSMPVAEEAVIDPAVFTTAGKKMNDVRTSVNRAARTGLRVHWSTWAELPLPIALRIDALSEEWVAEKDLPELGFTLGGVDEMRDPDVLLGVAVDDQDAVLGVTSWLPVRSNGVVTGRTLDVMRRAPESPNGVMEFLIAEAVTHFRSSGVSEVSLSGSPLASSPDEAGAPLLGAVLGLVARTLEPMYGFRSLLRFKRKFGAAERTMHLSYQDAAGLPALGLAIAGCYLPGLSLRQLRAFLRRA</sequence>
<dbReference type="InterPro" id="IPR016181">
    <property type="entry name" value="Acyl_CoA_acyltransferase"/>
</dbReference>
<dbReference type="InterPro" id="IPR024320">
    <property type="entry name" value="LPG_synthase_C"/>
</dbReference>
<dbReference type="GO" id="GO:0005886">
    <property type="term" value="C:plasma membrane"/>
    <property type="evidence" value="ECO:0007669"/>
    <property type="project" value="UniProtKB-SubCell"/>
</dbReference>
<dbReference type="GO" id="GO:0055091">
    <property type="term" value="P:phospholipid homeostasis"/>
    <property type="evidence" value="ECO:0007669"/>
    <property type="project" value="TreeGrafter"/>
</dbReference>
<evidence type="ECO:0000256" key="4">
    <source>
        <dbReference type="ARBA" id="ARBA00022989"/>
    </source>
</evidence>
<comment type="caution">
    <text evidence="9">The sequence shown here is derived from an EMBL/GenBank/DDBJ whole genome shotgun (WGS) entry which is preliminary data.</text>
</comment>
<feature type="region of interest" description="Disordered" evidence="6">
    <location>
        <begin position="1"/>
        <end position="22"/>
    </location>
</feature>
<evidence type="ECO:0000256" key="5">
    <source>
        <dbReference type="ARBA" id="ARBA00023136"/>
    </source>
</evidence>
<feature type="transmembrane region" description="Helical" evidence="7">
    <location>
        <begin position="204"/>
        <end position="234"/>
    </location>
</feature>
<feature type="transmembrane region" description="Helical" evidence="7">
    <location>
        <begin position="99"/>
        <end position="126"/>
    </location>
</feature>
<dbReference type="AlphaFoldDB" id="A0A506XYF3"/>
<dbReference type="RefSeq" id="WP_141162479.1">
    <property type="nucleotide sequence ID" value="NZ_VHQG01000001.1"/>
</dbReference>
<feature type="transmembrane region" description="Helical" evidence="7">
    <location>
        <begin position="255"/>
        <end position="275"/>
    </location>
</feature>
<evidence type="ECO:0000256" key="3">
    <source>
        <dbReference type="ARBA" id="ARBA00022692"/>
    </source>
</evidence>
<keyword evidence="3 7" id="KW-0812">Transmembrane</keyword>
<dbReference type="InterPro" id="IPR051211">
    <property type="entry name" value="PG_lysyltransferase"/>
</dbReference>
<dbReference type="PANTHER" id="PTHR34697:SF2">
    <property type="entry name" value="PHOSPHATIDYLGLYCEROL LYSYLTRANSFERASE"/>
    <property type="match status" value="1"/>
</dbReference>
<feature type="transmembrane region" description="Helical" evidence="7">
    <location>
        <begin position="320"/>
        <end position="338"/>
    </location>
</feature>
<feature type="transmembrane region" description="Helical" evidence="7">
    <location>
        <begin position="345"/>
        <end position="367"/>
    </location>
</feature>
<dbReference type="Proteomes" id="UP000316252">
    <property type="component" value="Unassembled WGS sequence"/>
</dbReference>
<feature type="transmembrane region" description="Helical" evidence="7">
    <location>
        <begin position="487"/>
        <end position="508"/>
    </location>
</feature>
<keyword evidence="5 7" id="KW-0472">Membrane</keyword>
<feature type="transmembrane region" description="Helical" evidence="7">
    <location>
        <begin position="419"/>
        <end position="448"/>
    </location>
</feature>
<feature type="transmembrane region" description="Helical" evidence="7">
    <location>
        <begin position="59"/>
        <end position="79"/>
    </location>
</feature>
<feature type="transmembrane region" description="Helical" evidence="7">
    <location>
        <begin position="138"/>
        <end position="163"/>
    </location>
</feature>
<dbReference type="EMBL" id="VHQG01000001">
    <property type="protein sequence ID" value="TPW77954.1"/>
    <property type="molecule type" value="Genomic_DNA"/>
</dbReference>
<reference evidence="9 10" key="1">
    <citation type="submission" date="2019-06" db="EMBL/GenBank/DDBJ databases">
        <authorList>
            <person name="Li F."/>
        </authorList>
    </citation>
    <scope>NUCLEOTIDE SEQUENCE [LARGE SCALE GENOMIC DNA]</scope>
    <source>
        <strain evidence="9 10">10F1D-1</strain>
    </source>
</reference>
<dbReference type="OrthoDB" id="594838at2"/>
<protein>
    <submittedName>
        <fullName evidence="9">DUF2156 domain-containing protein</fullName>
    </submittedName>
</protein>
<evidence type="ECO:0000256" key="1">
    <source>
        <dbReference type="ARBA" id="ARBA00004651"/>
    </source>
</evidence>
<keyword evidence="10" id="KW-1185">Reference proteome</keyword>
<dbReference type="GO" id="GO:0016755">
    <property type="term" value="F:aminoacyltransferase activity"/>
    <property type="evidence" value="ECO:0007669"/>
    <property type="project" value="TreeGrafter"/>
</dbReference>
<evidence type="ECO:0000313" key="9">
    <source>
        <dbReference type="EMBL" id="TPW77954.1"/>
    </source>
</evidence>
<comment type="subcellular location">
    <subcellularLocation>
        <location evidence="1">Cell membrane</location>
        <topology evidence="1">Multi-pass membrane protein</topology>
    </subcellularLocation>
</comment>
<evidence type="ECO:0000313" key="10">
    <source>
        <dbReference type="Proteomes" id="UP000316252"/>
    </source>
</evidence>
<feature type="compositionally biased region" description="Low complexity" evidence="6">
    <location>
        <begin position="12"/>
        <end position="22"/>
    </location>
</feature>
<evidence type="ECO:0000259" key="8">
    <source>
        <dbReference type="Pfam" id="PF09924"/>
    </source>
</evidence>
<keyword evidence="4 7" id="KW-1133">Transmembrane helix</keyword>
<dbReference type="Pfam" id="PF09924">
    <property type="entry name" value="LPG_synthase_C"/>
    <property type="match status" value="1"/>
</dbReference>
<feature type="domain" description="Phosphatidylglycerol lysyltransferase C-terminal" evidence="8">
    <location>
        <begin position="531"/>
        <end position="817"/>
    </location>
</feature>
<evidence type="ECO:0000256" key="7">
    <source>
        <dbReference type="SAM" id="Phobius"/>
    </source>
</evidence>
<feature type="transmembrane region" description="Helical" evidence="7">
    <location>
        <begin position="387"/>
        <end position="407"/>
    </location>
</feature>
<keyword evidence="2" id="KW-1003">Cell membrane</keyword>
<proteinExistence type="predicted"/>
<accession>A0A506XYF3</accession>
<organism evidence="9 10">
    <name type="scientific">Schumannella soli</name>
    <dbReference type="NCBI Taxonomy" id="2590779"/>
    <lineage>
        <taxon>Bacteria</taxon>
        <taxon>Bacillati</taxon>
        <taxon>Actinomycetota</taxon>
        <taxon>Actinomycetes</taxon>
        <taxon>Micrococcales</taxon>
        <taxon>Microbacteriaceae</taxon>
        <taxon>Schumannella</taxon>
    </lineage>
</organism>
<evidence type="ECO:0000256" key="6">
    <source>
        <dbReference type="SAM" id="MobiDB-lite"/>
    </source>
</evidence>
<name>A0A506XYF3_9MICO</name>
<evidence type="ECO:0000256" key="2">
    <source>
        <dbReference type="ARBA" id="ARBA00022475"/>
    </source>
</evidence>